<dbReference type="PANTHER" id="PTHR23416:SF23">
    <property type="entry name" value="ACETYLTRANSFERASE C18B11.09C-RELATED"/>
    <property type="match status" value="1"/>
</dbReference>
<dbReference type="SUPFAM" id="SSF51161">
    <property type="entry name" value="Trimeric LpxA-like enzymes"/>
    <property type="match status" value="2"/>
</dbReference>
<feature type="domain" description="Maltose/galactoside acetyltransferase" evidence="6">
    <location>
        <begin position="4"/>
        <end position="54"/>
    </location>
</feature>
<gene>
    <name evidence="7" type="ORF">H9894_10600</name>
</gene>
<keyword evidence="4" id="KW-0012">Acyltransferase</keyword>
<feature type="region of interest" description="Disordered" evidence="5">
    <location>
        <begin position="361"/>
        <end position="396"/>
    </location>
</feature>
<keyword evidence="3" id="KW-0677">Repeat</keyword>
<dbReference type="AlphaFoldDB" id="A0A9D1PYX3"/>
<reference evidence="7" key="1">
    <citation type="journal article" date="2021" name="PeerJ">
        <title>Extensive microbial diversity within the chicken gut microbiome revealed by metagenomics and culture.</title>
        <authorList>
            <person name="Gilroy R."/>
            <person name="Ravi A."/>
            <person name="Getino M."/>
            <person name="Pursley I."/>
            <person name="Horton D.L."/>
            <person name="Alikhan N.F."/>
            <person name="Baker D."/>
            <person name="Gharbi K."/>
            <person name="Hall N."/>
            <person name="Watson M."/>
            <person name="Adriaenssens E.M."/>
            <person name="Foster-Nyarko E."/>
            <person name="Jarju S."/>
            <person name="Secka A."/>
            <person name="Antonio M."/>
            <person name="Oren A."/>
            <person name="Chaudhuri R.R."/>
            <person name="La Ragione R."/>
            <person name="Hildebrand F."/>
            <person name="Pallen M.J."/>
        </authorList>
    </citation>
    <scope>NUCLEOTIDE SEQUENCE</scope>
    <source>
        <strain evidence="7">ChiHecec2B26-446</strain>
    </source>
</reference>
<dbReference type="Proteomes" id="UP000886752">
    <property type="component" value="Unassembled WGS sequence"/>
</dbReference>
<dbReference type="PROSITE" id="PS00101">
    <property type="entry name" value="HEXAPEP_TRANSFERASES"/>
    <property type="match status" value="2"/>
</dbReference>
<dbReference type="InterPro" id="IPR024688">
    <property type="entry name" value="Mac_dom"/>
</dbReference>
<keyword evidence="2" id="KW-0808">Transferase</keyword>
<evidence type="ECO:0000259" key="6">
    <source>
        <dbReference type="SMART" id="SM01266"/>
    </source>
</evidence>
<name>A0A9D1PYX3_9BACT</name>
<evidence type="ECO:0000256" key="5">
    <source>
        <dbReference type="SAM" id="MobiDB-lite"/>
    </source>
</evidence>
<evidence type="ECO:0000256" key="2">
    <source>
        <dbReference type="ARBA" id="ARBA00022679"/>
    </source>
</evidence>
<dbReference type="Pfam" id="PF14602">
    <property type="entry name" value="Hexapep_2"/>
    <property type="match status" value="1"/>
</dbReference>
<dbReference type="EMBL" id="DXHV01000084">
    <property type="protein sequence ID" value="HIW01616.1"/>
    <property type="molecule type" value="Genomic_DNA"/>
</dbReference>
<dbReference type="Gene3D" id="2.160.10.10">
    <property type="entry name" value="Hexapeptide repeat proteins"/>
    <property type="match status" value="2"/>
</dbReference>
<dbReference type="InterPro" id="IPR011004">
    <property type="entry name" value="Trimer_LpxA-like_sf"/>
</dbReference>
<protein>
    <submittedName>
        <fullName evidence="7">Sugar O-acetyltransferase</fullName>
    </submittedName>
</protein>
<dbReference type="Pfam" id="PF00132">
    <property type="entry name" value="Hexapep"/>
    <property type="match status" value="1"/>
</dbReference>
<comment type="caution">
    <text evidence="7">The sequence shown here is derived from an EMBL/GenBank/DDBJ whole genome shotgun (WGS) entry which is preliminary data.</text>
</comment>
<dbReference type="InterPro" id="IPR018357">
    <property type="entry name" value="Hexapep_transf_CS"/>
</dbReference>
<comment type="similarity">
    <text evidence="1">Belongs to the transferase hexapeptide repeat family.</text>
</comment>
<dbReference type="GO" id="GO:0016407">
    <property type="term" value="F:acetyltransferase activity"/>
    <property type="evidence" value="ECO:0007669"/>
    <property type="project" value="InterPro"/>
</dbReference>
<proteinExistence type="inferred from homology"/>
<evidence type="ECO:0000256" key="3">
    <source>
        <dbReference type="ARBA" id="ARBA00022737"/>
    </source>
</evidence>
<dbReference type="CDD" id="cd03357">
    <property type="entry name" value="LbH_MAT_GAT"/>
    <property type="match status" value="2"/>
</dbReference>
<evidence type="ECO:0000256" key="1">
    <source>
        <dbReference type="ARBA" id="ARBA00007274"/>
    </source>
</evidence>
<dbReference type="InterPro" id="IPR001451">
    <property type="entry name" value="Hexapep"/>
</dbReference>
<evidence type="ECO:0000313" key="7">
    <source>
        <dbReference type="EMBL" id="HIW01616.1"/>
    </source>
</evidence>
<dbReference type="InterPro" id="IPR051159">
    <property type="entry name" value="Hexapeptide_acetyltransf"/>
</dbReference>
<dbReference type="PANTHER" id="PTHR23416">
    <property type="entry name" value="SIALIC ACID SYNTHASE-RELATED"/>
    <property type="match status" value="1"/>
</dbReference>
<evidence type="ECO:0000313" key="8">
    <source>
        <dbReference type="Proteomes" id="UP000886752"/>
    </source>
</evidence>
<dbReference type="GO" id="GO:0005829">
    <property type="term" value="C:cytosol"/>
    <property type="evidence" value="ECO:0007669"/>
    <property type="project" value="TreeGrafter"/>
</dbReference>
<sequence length="396" mass="41519">MTEYEKMRAGLLYKCGDREIVARLLRAAALCCRLRTANKESRQVLEELLPNLPASARIDPPFFCDLGCGIHVGEGVHIAASCCILDTGSVFIGEGSRIGSGSLLCTPHHPLQADLRRTNAQYGFDIHIGARCVLGARVIVCPGVHIGESTIVAAGSVVTKDLPAHVLAAGIPATVVRSLLPGDGDMAADKAEPVSDSCPDSSPVTARAQELTARLLQAAQDENQALQTALWQELVPDRGEAAEVCLPFFCLTGSNIHLGDHSFINYNATILDQAPVHIGDHTLIGPNCLITTILDPDSNLASRNGPTDRHKEAQAAAVHIGADCWLGGGVTVCPGVRIGDRSIVAAGSVVTSDVPPDCLAAGNPAQIKRRLQPADTANKRPESAAQGAEPSGDGKQ</sequence>
<dbReference type="SMART" id="SM01266">
    <property type="entry name" value="Mac"/>
    <property type="match status" value="1"/>
</dbReference>
<reference evidence="7" key="2">
    <citation type="submission" date="2021-04" db="EMBL/GenBank/DDBJ databases">
        <authorList>
            <person name="Gilroy R."/>
        </authorList>
    </citation>
    <scope>NUCLEOTIDE SEQUENCE</scope>
    <source>
        <strain evidence="7">ChiHecec2B26-446</strain>
    </source>
</reference>
<accession>A0A9D1PYX3</accession>
<evidence type="ECO:0000256" key="4">
    <source>
        <dbReference type="ARBA" id="ARBA00023315"/>
    </source>
</evidence>
<dbReference type="GO" id="GO:0008374">
    <property type="term" value="F:O-acyltransferase activity"/>
    <property type="evidence" value="ECO:0007669"/>
    <property type="project" value="TreeGrafter"/>
</dbReference>
<dbReference type="Pfam" id="PF12464">
    <property type="entry name" value="Mac"/>
    <property type="match status" value="1"/>
</dbReference>
<organism evidence="7 8">
    <name type="scientific">Candidatus Desulfovibrio intestinipullorum</name>
    <dbReference type="NCBI Taxonomy" id="2838536"/>
    <lineage>
        <taxon>Bacteria</taxon>
        <taxon>Pseudomonadati</taxon>
        <taxon>Thermodesulfobacteriota</taxon>
        <taxon>Desulfovibrionia</taxon>
        <taxon>Desulfovibrionales</taxon>
        <taxon>Desulfovibrionaceae</taxon>
        <taxon>Desulfovibrio</taxon>
    </lineage>
</organism>